<keyword evidence="3" id="KW-0813">Transport</keyword>
<dbReference type="RefSeq" id="WP_011943309.1">
    <property type="nucleotide sequence ID" value="NC_009486.1"/>
</dbReference>
<keyword evidence="6" id="KW-1006">Bacterial flagellum protein export</keyword>
<evidence type="ECO:0000259" key="8">
    <source>
        <dbReference type="Pfam" id="PF02108"/>
    </source>
</evidence>
<comment type="similarity">
    <text evidence="2">Belongs to the FliH family.</text>
</comment>
<organism evidence="9 10">
    <name type="scientific">Thermotoga petrophila (strain ATCC BAA-488 / DSM 13995 / JCM 10881 / RKU-1)</name>
    <dbReference type="NCBI Taxonomy" id="390874"/>
    <lineage>
        <taxon>Bacteria</taxon>
        <taxon>Thermotogati</taxon>
        <taxon>Thermotogota</taxon>
        <taxon>Thermotogae</taxon>
        <taxon>Thermotogales</taxon>
        <taxon>Thermotogaceae</taxon>
        <taxon>Thermotoga</taxon>
    </lineage>
</organism>
<dbReference type="GO" id="GO:0015031">
    <property type="term" value="P:protein transport"/>
    <property type="evidence" value="ECO:0007669"/>
    <property type="project" value="UniProtKB-KW"/>
</dbReference>
<keyword evidence="9" id="KW-0969">Cilium</keyword>
<dbReference type="HOGENOM" id="CLU_102571_0_0_0"/>
<reference evidence="9 10" key="2">
    <citation type="journal article" date="2009" name="Proc. Natl. Acad. Sci. U.S.A.">
        <title>On the chimeric nature, thermophilic origin, and phylogenetic placement of the Thermotogales.</title>
        <authorList>
            <person name="Zhaxybayeva O."/>
            <person name="Swithers K.S."/>
            <person name="Lapierre P."/>
            <person name="Fournier G.P."/>
            <person name="Bickhart D.M."/>
            <person name="DeBoy R.T."/>
            <person name="Nelson K.E."/>
            <person name="Nesbo C.L."/>
            <person name="Doolittle W.F."/>
            <person name="Gogarten J.P."/>
            <person name="Noll K.M."/>
        </authorList>
    </citation>
    <scope>NUCLEOTIDE SEQUENCE [LARGE SCALE GENOMIC DNA]</scope>
    <source>
        <strain evidence="10">ATCC BAA-488 / DSM 13995 / JCM 10881 / RKU-1</strain>
    </source>
</reference>
<dbReference type="eggNOG" id="COG1317">
    <property type="taxonomic scope" value="Bacteria"/>
</dbReference>
<evidence type="ECO:0000256" key="4">
    <source>
        <dbReference type="ARBA" id="ARBA00022795"/>
    </source>
</evidence>
<dbReference type="PANTHER" id="PTHR34982:SF1">
    <property type="entry name" value="FLAGELLAR ASSEMBLY PROTEIN FLIH"/>
    <property type="match status" value="1"/>
</dbReference>
<keyword evidence="9" id="KW-0282">Flagellum</keyword>
<evidence type="ECO:0000313" key="10">
    <source>
        <dbReference type="Proteomes" id="UP000006558"/>
    </source>
</evidence>
<comment type="function">
    <text evidence="1">Needed for flagellar regrowth and assembly.</text>
</comment>
<dbReference type="Gene3D" id="1.20.5.620">
    <property type="entry name" value="F1F0 ATP synthase subunit B, membrane domain"/>
    <property type="match status" value="1"/>
</dbReference>
<protein>
    <submittedName>
        <fullName evidence="9">Flagellar biosynthesis/type III secretory pathway protein-like protein</fullName>
    </submittedName>
</protein>
<dbReference type="InterPro" id="IPR051472">
    <property type="entry name" value="T3SS_Stator/FliH"/>
</dbReference>
<evidence type="ECO:0000256" key="7">
    <source>
        <dbReference type="SAM" id="Coils"/>
    </source>
</evidence>
<dbReference type="AlphaFoldDB" id="A5IKK2"/>
<keyword evidence="9" id="KW-0966">Cell projection</keyword>
<dbReference type="GO" id="GO:0044781">
    <property type="term" value="P:bacterial-type flagellum organization"/>
    <property type="evidence" value="ECO:0007669"/>
    <property type="project" value="UniProtKB-KW"/>
</dbReference>
<dbReference type="Proteomes" id="UP000006558">
    <property type="component" value="Chromosome"/>
</dbReference>
<keyword evidence="5" id="KW-0653">Protein transport</keyword>
<evidence type="ECO:0000256" key="5">
    <source>
        <dbReference type="ARBA" id="ARBA00022927"/>
    </source>
</evidence>
<dbReference type="Pfam" id="PF02108">
    <property type="entry name" value="FliH"/>
    <property type="match status" value="1"/>
</dbReference>
<proteinExistence type="inferred from homology"/>
<keyword evidence="4" id="KW-1005">Bacterial flagellum biogenesis</keyword>
<name>A5IKK2_THEP1</name>
<feature type="domain" description="Flagellar assembly protein FliH/Type III secretion system HrpE" evidence="8">
    <location>
        <begin position="102"/>
        <end position="212"/>
    </location>
</feature>
<keyword evidence="7" id="KW-0175">Coiled coil</keyword>
<dbReference type="GO" id="GO:0005829">
    <property type="term" value="C:cytosol"/>
    <property type="evidence" value="ECO:0007669"/>
    <property type="project" value="TreeGrafter"/>
</dbReference>
<evidence type="ECO:0000256" key="1">
    <source>
        <dbReference type="ARBA" id="ARBA00003041"/>
    </source>
</evidence>
<reference evidence="10" key="1">
    <citation type="submission" date="2007-05" db="EMBL/GenBank/DDBJ databases">
        <title>Complete sequence of Thermotoga petrophila RKU-1.</title>
        <authorList>
            <consortium name="US DOE Joint Genome Institute"/>
            <person name="Copeland A."/>
            <person name="Lucas S."/>
            <person name="Lapidus A."/>
            <person name="Barry K."/>
            <person name="Glavina del Rio T."/>
            <person name="Dalin E."/>
            <person name="Tice H."/>
            <person name="Pitluck S."/>
            <person name="Sims D."/>
            <person name="Brettin T."/>
            <person name="Bruce D."/>
            <person name="Detter J.C."/>
            <person name="Han C."/>
            <person name="Tapia R."/>
            <person name="Schmutz J."/>
            <person name="Larimer F."/>
            <person name="Land M."/>
            <person name="Hauser L."/>
            <person name="Kyrpides N."/>
            <person name="Mikhailova N."/>
            <person name="Nelson K."/>
            <person name="Gogarten J.P."/>
            <person name="Noll K."/>
            <person name="Richardson P."/>
        </authorList>
    </citation>
    <scope>NUCLEOTIDE SEQUENCE [LARGE SCALE GENOMIC DNA]</scope>
    <source>
        <strain evidence="10">ATCC BAA-488 / DSM 13995 / JCM 10881 / RKU-1</strain>
    </source>
</reference>
<evidence type="ECO:0000256" key="3">
    <source>
        <dbReference type="ARBA" id="ARBA00022448"/>
    </source>
</evidence>
<gene>
    <name evidence="9" type="ordered locus">Tpet_0705</name>
</gene>
<accession>A5IKK2</accession>
<dbReference type="STRING" id="390874.Tpet_0705"/>
<feature type="coiled-coil region" evidence="7">
    <location>
        <begin position="15"/>
        <end position="96"/>
    </location>
</feature>
<evidence type="ECO:0000256" key="6">
    <source>
        <dbReference type="ARBA" id="ARBA00023225"/>
    </source>
</evidence>
<sequence length="236" mass="27592">MLLRKDEVFYIDLPRKIEKEEKVQEEKTKENTSEEIQKIKEMREKILSEAQEEARKIIEGARKDAEEILSNAYNEAEALKLEAKKVLEEAKTMKDDFQKYILALKEKIQKQVNQRIEEILPELLDILKILFKKILEKEMDESAVERKLRSALSKLVGIKNVKIRINPEDAKKLDLSEVSKETLIPDPNVERGGVIVETDFGILDKTFSHQWELVEDIFEEVVGFEGYTERTEKEVE</sequence>
<evidence type="ECO:0000313" key="9">
    <source>
        <dbReference type="EMBL" id="ABQ46725.1"/>
    </source>
</evidence>
<evidence type="ECO:0000256" key="2">
    <source>
        <dbReference type="ARBA" id="ARBA00006602"/>
    </source>
</evidence>
<dbReference type="EMBL" id="CP000702">
    <property type="protein sequence ID" value="ABQ46725.1"/>
    <property type="molecule type" value="Genomic_DNA"/>
</dbReference>
<dbReference type="KEGG" id="tpt:Tpet_0705"/>
<dbReference type="PANTHER" id="PTHR34982">
    <property type="entry name" value="YOP PROTEINS TRANSLOCATION PROTEIN L"/>
    <property type="match status" value="1"/>
</dbReference>
<dbReference type="InterPro" id="IPR018035">
    <property type="entry name" value="Flagellar_FliH/T3SS_HrpE"/>
</dbReference>